<dbReference type="InterPro" id="IPR036503">
    <property type="entry name" value="Ald_Fedxn_OxRdtase_N_sf"/>
</dbReference>
<evidence type="ECO:0000256" key="3">
    <source>
        <dbReference type="ARBA" id="ARBA00022485"/>
    </source>
</evidence>
<comment type="caution">
    <text evidence="8">The sequence shown here is derived from an EMBL/GenBank/DDBJ whole genome shotgun (WGS) entry which is preliminary data.</text>
</comment>
<feature type="domain" description="Aldehyde ferredoxin oxidoreductase N-terminal" evidence="7">
    <location>
        <begin position="5"/>
        <end position="207"/>
    </location>
</feature>
<dbReference type="Gene3D" id="1.10.569.10">
    <property type="entry name" value="Aldehyde Ferredoxin Oxidoreductase Protein, subunit A, domain 2"/>
    <property type="match status" value="1"/>
</dbReference>
<proteinExistence type="inferred from homology"/>
<dbReference type="InterPro" id="IPR036021">
    <property type="entry name" value="Tungsten_al_ferr_oxy-like_C"/>
</dbReference>
<dbReference type="SMART" id="SM00790">
    <property type="entry name" value="AFOR_N"/>
    <property type="match status" value="1"/>
</dbReference>
<dbReference type="Pfam" id="PF01314">
    <property type="entry name" value="AFOR_C"/>
    <property type="match status" value="1"/>
</dbReference>
<evidence type="ECO:0000256" key="5">
    <source>
        <dbReference type="ARBA" id="ARBA00023004"/>
    </source>
</evidence>
<dbReference type="AlphaFoldDB" id="G9XR27"/>
<dbReference type="Pfam" id="PF02730">
    <property type="entry name" value="AFOR_N"/>
    <property type="match status" value="1"/>
</dbReference>
<dbReference type="EMBL" id="AFZX01000091">
    <property type="protein sequence ID" value="EHL05884.1"/>
    <property type="molecule type" value="Genomic_DNA"/>
</dbReference>
<reference evidence="8 9" key="1">
    <citation type="submission" date="2011-08" db="EMBL/GenBank/DDBJ databases">
        <authorList>
            <person name="Weinstock G."/>
            <person name="Sodergren E."/>
            <person name="Clifton S."/>
            <person name="Fulton L."/>
            <person name="Fulton B."/>
            <person name="Courtney L."/>
            <person name="Fronick C."/>
            <person name="Harrison M."/>
            <person name="Strong C."/>
            <person name="Farmer C."/>
            <person name="Delahaunty K."/>
            <person name="Markovic C."/>
            <person name="Hall O."/>
            <person name="Minx P."/>
            <person name="Tomlinson C."/>
            <person name="Mitreva M."/>
            <person name="Hou S."/>
            <person name="Chen J."/>
            <person name="Wollam A."/>
            <person name="Pepin K.H."/>
            <person name="Johnson M."/>
            <person name="Bhonagiri V."/>
            <person name="Zhang X."/>
            <person name="Suruliraj S."/>
            <person name="Warren W."/>
            <person name="Chinwalla A."/>
            <person name="Mardis E.R."/>
            <person name="Wilson R.K."/>
        </authorList>
    </citation>
    <scope>NUCLEOTIDE SEQUENCE [LARGE SCALE GENOMIC DNA]</scope>
    <source>
        <strain evidence="8 9">DP7</strain>
    </source>
</reference>
<dbReference type="Proteomes" id="UP000004416">
    <property type="component" value="Unassembled WGS sequence"/>
</dbReference>
<evidence type="ECO:0000256" key="6">
    <source>
        <dbReference type="ARBA" id="ARBA00023014"/>
    </source>
</evidence>
<keyword evidence="3" id="KW-0004">4Fe-4S</keyword>
<dbReference type="PANTHER" id="PTHR30038:SF7">
    <property type="entry name" value="TUNGSTEN-CONTAINING GLYCERALDEHYDE-3-PHOSPHATE:FERREDOXIN OXIDOREDUCTASE"/>
    <property type="match status" value="1"/>
</dbReference>
<accession>G9XR27</accession>
<dbReference type="SUPFAM" id="SSF48310">
    <property type="entry name" value="Aldehyde ferredoxin oxidoreductase, C-terminal domains"/>
    <property type="match status" value="1"/>
</dbReference>
<dbReference type="GO" id="GO:0009055">
    <property type="term" value="F:electron transfer activity"/>
    <property type="evidence" value="ECO:0007669"/>
    <property type="project" value="InterPro"/>
</dbReference>
<dbReference type="Gene3D" id="3.60.9.10">
    <property type="entry name" value="Aldehyde ferredoxin oxidoreductase, N-terminal domain"/>
    <property type="match status" value="1"/>
</dbReference>
<comment type="similarity">
    <text evidence="2">Belongs to the AOR/FOR family.</text>
</comment>
<dbReference type="InterPro" id="IPR001203">
    <property type="entry name" value="OxRdtase_Ald_Fedxn_C"/>
</dbReference>
<organism evidence="8 9">
    <name type="scientific">Desulfitobacterium hafniense DP7</name>
    <dbReference type="NCBI Taxonomy" id="537010"/>
    <lineage>
        <taxon>Bacteria</taxon>
        <taxon>Bacillati</taxon>
        <taxon>Bacillota</taxon>
        <taxon>Clostridia</taxon>
        <taxon>Eubacteriales</taxon>
        <taxon>Desulfitobacteriaceae</taxon>
        <taxon>Desulfitobacterium</taxon>
    </lineage>
</organism>
<dbReference type="InterPro" id="IPR051919">
    <property type="entry name" value="W-dependent_AOR"/>
</dbReference>
<evidence type="ECO:0000256" key="4">
    <source>
        <dbReference type="ARBA" id="ARBA00022723"/>
    </source>
</evidence>
<dbReference type="HOGENOM" id="CLU_020364_1_0_9"/>
<evidence type="ECO:0000256" key="2">
    <source>
        <dbReference type="ARBA" id="ARBA00011032"/>
    </source>
</evidence>
<dbReference type="SUPFAM" id="SSF56228">
    <property type="entry name" value="Aldehyde ferredoxin oxidoreductase, N-terminal domain"/>
    <property type="match status" value="1"/>
</dbReference>
<dbReference type="InterPro" id="IPR013984">
    <property type="entry name" value="Ald_Fedxn_OxRdtase_dom2"/>
</dbReference>
<evidence type="ECO:0000313" key="9">
    <source>
        <dbReference type="Proteomes" id="UP000004416"/>
    </source>
</evidence>
<dbReference type="PATRIC" id="fig|537010.4.peg.3198"/>
<evidence type="ECO:0000256" key="1">
    <source>
        <dbReference type="ARBA" id="ARBA00001966"/>
    </source>
</evidence>
<keyword evidence="4" id="KW-0479">Metal-binding</keyword>
<dbReference type="GO" id="GO:0046872">
    <property type="term" value="F:metal ion binding"/>
    <property type="evidence" value="ECO:0007669"/>
    <property type="project" value="UniProtKB-KW"/>
</dbReference>
<comment type="cofactor">
    <cofactor evidence="1">
        <name>[4Fe-4S] cluster</name>
        <dbReference type="ChEBI" id="CHEBI:49883"/>
    </cofactor>
</comment>
<evidence type="ECO:0000313" key="8">
    <source>
        <dbReference type="EMBL" id="EHL05884.1"/>
    </source>
</evidence>
<evidence type="ECO:0000259" key="7">
    <source>
        <dbReference type="SMART" id="SM00790"/>
    </source>
</evidence>
<sequence length="608" mass="67366">MDMVFTHRIMEVNLTTQTHGQYAIDPKWAHDFIGGRGLGIRLLWERTPKGIDPLAPEAELYLLTGPITGIAPGGAHTCLVFKSPQTNTLNYSITGAQWGQELRSAGWDGLIITGRSERPVYLLITDGIIQFRDASHLWGLTTFEAEKQLKKELKDSRVRILNIGPAGEKMIPYASVQQEMFRSAARGGGGAVWGSKNLKAVAVRGTMALPVHNPSQAIPIRNEMEKILKDSRTTIRRTYDLMRWGGSMTNMPHSDEGHLDVANYREGHWPEIHKIGGLAYERLCRARSRGCFGCPMGCMPLGVVREGEFSGNVVCPDLEAAATMGSGILVNDLNAMVYLTRWADEYGFDSTSLGNITGFAMECYENGLLPEAKFEGIDLSWGNVEGVLALWRRILNREGIGALFAEGVKKAAAKIGGGSEHYAMQVKGREFACFTPQADHKQGLQYAVSDKGPAHHFGGKAEHTQQRTWADLLTACTWQRRMIKPEVYLKLLNAVTDWQLQAGDWPLTAKRILLLARAYNIREGLLPLRDDVLPERVHVDKLTTGIGAGQVYPREQFSMDRKAWYGELGCDAEGFPTPEALKDHGLEFAMPVMESSRRAQSNDVLKGN</sequence>
<dbReference type="InterPro" id="IPR013983">
    <property type="entry name" value="Ald_Fedxn_OxRdtase_N"/>
</dbReference>
<dbReference type="GO" id="GO:0016625">
    <property type="term" value="F:oxidoreductase activity, acting on the aldehyde or oxo group of donors, iron-sulfur protein as acceptor"/>
    <property type="evidence" value="ECO:0007669"/>
    <property type="project" value="InterPro"/>
</dbReference>
<gene>
    <name evidence="8" type="ORF">HMPREF0322_03425</name>
</gene>
<protein>
    <submittedName>
        <fullName evidence="8">Aldehyde ferredoxin oxidoreductase, tungsten cofactor-binding domain protein</fullName>
    </submittedName>
</protein>
<dbReference type="GO" id="GO:0051539">
    <property type="term" value="F:4 iron, 4 sulfur cluster binding"/>
    <property type="evidence" value="ECO:0007669"/>
    <property type="project" value="UniProtKB-KW"/>
</dbReference>
<keyword evidence="6" id="KW-0411">Iron-sulfur</keyword>
<dbReference type="PANTHER" id="PTHR30038">
    <property type="entry name" value="ALDEHYDE FERREDOXIN OXIDOREDUCTASE"/>
    <property type="match status" value="1"/>
</dbReference>
<keyword evidence="5" id="KW-0408">Iron</keyword>
<name>G9XR27_DESHA</name>